<name>A0A2J7ZJK8_9CHLO</name>
<evidence type="ECO:0000313" key="3">
    <source>
        <dbReference type="Proteomes" id="UP000236333"/>
    </source>
</evidence>
<dbReference type="SUPFAM" id="SSF56112">
    <property type="entry name" value="Protein kinase-like (PK-like)"/>
    <property type="match status" value="1"/>
</dbReference>
<sequence length="231" mass="24712">MGPRPMSNLDAALRYTEAALMIARGLQHIHAKNIVHGDLNPNNVLLVRTHETPLGFCLKVADFGLSVRVGEGQSHLSNLFQGSPYYVAPVAPIPAIRTLGSIHEWQQLHALATSKGLMLAVFIMSEAANRVHGPKLRAMMAQHRGSMDCAIVIVTAGDLAAGAASLNPHAQLVHRLKHDGRLVLPSVAITGGRDCGRYMRAAGMDDIRQALADAAHRNAHGVRTASVPLMA</sequence>
<dbReference type="PANTHER" id="PTHR48011">
    <property type="entry name" value="CCR4-NOT TRANSCRIPTIONAL COMPLEX SUBUNIT CAF120-RELATED"/>
    <property type="match status" value="1"/>
</dbReference>
<dbReference type="OrthoDB" id="559054at2759"/>
<dbReference type="InterPro" id="IPR000719">
    <property type="entry name" value="Prot_kinase_dom"/>
</dbReference>
<dbReference type="InterPro" id="IPR052751">
    <property type="entry name" value="Plant_MAPKKK"/>
</dbReference>
<protein>
    <submittedName>
        <fullName evidence="2">Serine/threonine-protein kinase 17A</fullName>
    </submittedName>
</protein>
<dbReference type="GO" id="GO:0004672">
    <property type="term" value="F:protein kinase activity"/>
    <property type="evidence" value="ECO:0007669"/>
    <property type="project" value="InterPro"/>
</dbReference>
<dbReference type="PANTHER" id="PTHR48011:SF18">
    <property type="entry name" value="MITOGEN-ACTIVATED PROTEIN KINASE KINASE KINASE 19-RELATED"/>
    <property type="match status" value="1"/>
</dbReference>
<accession>A0A2J7ZJK8</accession>
<keyword evidence="2" id="KW-0418">Kinase</keyword>
<keyword evidence="3" id="KW-1185">Reference proteome</keyword>
<reference evidence="2 3" key="1">
    <citation type="journal article" date="2017" name="Mol. Biol. Evol.">
        <title>The 4-celled Tetrabaena socialis nuclear genome reveals the essential components for genetic control of cell number at the origin of multicellularity in the volvocine lineage.</title>
        <authorList>
            <person name="Featherston J."/>
            <person name="Arakaki Y."/>
            <person name="Hanschen E.R."/>
            <person name="Ferris P.J."/>
            <person name="Michod R.E."/>
            <person name="Olson B.J.S.C."/>
            <person name="Nozaki H."/>
            <person name="Durand P.M."/>
        </authorList>
    </citation>
    <scope>NUCLEOTIDE SEQUENCE [LARGE SCALE GENOMIC DNA]</scope>
    <source>
        <strain evidence="2 3">NIES-571</strain>
    </source>
</reference>
<dbReference type="AlphaFoldDB" id="A0A2J7ZJK8"/>
<gene>
    <name evidence="2" type="ORF">TSOC_013742</name>
</gene>
<comment type="caution">
    <text evidence="2">The sequence shown here is derived from an EMBL/GenBank/DDBJ whole genome shotgun (WGS) entry which is preliminary data.</text>
</comment>
<dbReference type="Gene3D" id="1.10.510.10">
    <property type="entry name" value="Transferase(Phosphotransferase) domain 1"/>
    <property type="match status" value="1"/>
</dbReference>
<dbReference type="EMBL" id="PGGS01001411">
    <property type="protein sequence ID" value="PNH00437.1"/>
    <property type="molecule type" value="Genomic_DNA"/>
</dbReference>
<dbReference type="GO" id="GO:0007165">
    <property type="term" value="P:signal transduction"/>
    <property type="evidence" value="ECO:0007669"/>
    <property type="project" value="TreeGrafter"/>
</dbReference>
<feature type="domain" description="Protein kinase" evidence="1">
    <location>
        <begin position="1"/>
        <end position="231"/>
    </location>
</feature>
<organism evidence="2 3">
    <name type="scientific">Tetrabaena socialis</name>
    <dbReference type="NCBI Taxonomy" id="47790"/>
    <lineage>
        <taxon>Eukaryota</taxon>
        <taxon>Viridiplantae</taxon>
        <taxon>Chlorophyta</taxon>
        <taxon>core chlorophytes</taxon>
        <taxon>Chlorophyceae</taxon>
        <taxon>CS clade</taxon>
        <taxon>Chlamydomonadales</taxon>
        <taxon>Tetrabaenaceae</taxon>
        <taxon>Tetrabaena</taxon>
    </lineage>
</organism>
<dbReference type="GO" id="GO:0005524">
    <property type="term" value="F:ATP binding"/>
    <property type="evidence" value="ECO:0007669"/>
    <property type="project" value="InterPro"/>
</dbReference>
<keyword evidence="2" id="KW-0808">Transferase</keyword>
<evidence type="ECO:0000313" key="2">
    <source>
        <dbReference type="EMBL" id="PNH00437.1"/>
    </source>
</evidence>
<evidence type="ECO:0000259" key="1">
    <source>
        <dbReference type="PROSITE" id="PS50011"/>
    </source>
</evidence>
<proteinExistence type="predicted"/>
<dbReference type="PROSITE" id="PS50011">
    <property type="entry name" value="PROTEIN_KINASE_DOM"/>
    <property type="match status" value="1"/>
</dbReference>
<dbReference type="Pfam" id="PF00069">
    <property type="entry name" value="Pkinase"/>
    <property type="match status" value="1"/>
</dbReference>
<dbReference type="InterPro" id="IPR011009">
    <property type="entry name" value="Kinase-like_dom_sf"/>
</dbReference>
<dbReference type="Proteomes" id="UP000236333">
    <property type="component" value="Unassembled WGS sequence"/>
</dbReference>